<dbReference type="Pfam" id="PF02458">
    <property type="entry name" value="Transferase"/>
    <property type="match status" value="1"/>
</dbReference>
<dbReference type="Proteomes" id="UP000504603">
    <property type="component" value="Unplaced"/>
</dbReference>
<dbReference type="PANTHER" id="PTHR31642">
    <property type="entry name" value="TRICHOTHECENE 3-O-ACETYLTRANSFERASE"/>
    <property type="match status" value="1"/>
</dbReference>
<dbReference type="KEGG" id="mcha:111023192"/>
<proteinExistence type="inferred from homology"/>
<dbReference type="GO" id="GO:0016747">
    <property type="term" value="F:acyltransferase activity, transferring groups other than amino-acyl groups"/>
    <property type="evidence" value="ECO:0007669"/>
    <property type="project" value="TreeGrafter"/>
</dbReference>
<dbReference type="GeneID" id="111023192"/>
<sequence>MAMASPSVTLHSSSTIIPSHPTPHRTLTLSESDQAMLEGYIFIIYVYKKAFDIDASSLTIDSMRNSLSQILVPYYPLAGRLRWIDGGRLEIDCCGAGVQLSEAEASADAKFDDYGDFEPSDATRQLVPKPDYRAPIEDQPLVLVQVTRFSCGGVVIGIAVSHFVVDGISVITFINSWASIARGEKTVESIIPKWPNHERDFLRPVLDPLHFHHQEYESPPLLIGHSCVEEERNKQTTVALLKLTKHQHEKLKKIANEGSSMLRPYTRFEAVGGHIWACACKARNSTTTCESDQPTAALITASIRQRIRPPPPEGFCGNATLLTVTPICKFGDLIKNPLSYAAGKIREGTWKLTDEYIKSAISFLASREIEWIKEWYRTKATPFWGNPNLDLGCWTLMPLYDADFGWGRPSYVGPIPLVVDDGWSIIMTGPDDGSLAVVICLQTKHMDEFKKLFYQYL</sequence>
<comment type="similarity">
    <text evidence="1">Belongs to the plant acyltransferase family.</text>
</comment>
<evidence type="ECO:0000256" key="1">
    <source>
        <dbReference type="ARBA" id="ARBA00009861"/>
    </source>
</evidence>
<accession>A0A6J1DQ54</accession>
<evidence type="ECO:0000313" key="4">
    <source>
        <dbReference type="RefSeq" id="XP_022156263.1"/>
    </source>
</evidence>
<keyword evidence="3" id="KW-1185">Reference proteome</keyword>
<dbReference type="Gene3D" id="3.30.559.10">
    <property type="entry name" value="Chloramphenicol acetyltransferase-like domain"/>
    <property type="match status" value="2"/>
</dbReference>
<reference evidence="4" key="1">
    <citation type="submission" date="2025-08" db="UniProtKB">
        <authorList>
            <consortium name="RefSeq"/>
        </authorList>
    </citation>
    <scope>IDENTIFICATION</scope>
    <source>
        <strain evidence="4">OHB3-1</strain>
    </source>
</reference>
<evidence type="ECO:0000313" key="3">
    <source>
        <dbReference type="Proteomes" id="UP000504603"/>
    </source>
</evidence>
<dbReference type="PANTHER" id="PTHR31642:SF324">
    <property type="entry name" value="SPERMIDINE HYDROXYCINNAMOYL TRANSFERASE"/>
    <property type="match status" value="1"/>
</dbReference>
<protein>
    <submittedName>
        <fullName evidence="4">Spermidine hydroxycinnamoyl transferase-like</fullName>
    </submittedName>
</protein>
<dbReference type="AlphaFoldDB" id="A0A6J1DQ54"/>
<dbReference type="OrthoDB" id="671439at2759"/>
<dbReference type="InterPro" id="IPR023213">
    <property type="entry name" value="CAT-like_dom_sf"/>
</dbReference>
<dbReference type="InterPro" id="IPR050317">
    <property type="entry name" value="Plant_Fungal_Acyltransferase"/>
</dbReference>
<dbReference type="RefSeq" id="XP_022156263.1">
    <property type="nucleotide sequence ID" value="XM_022300571.1"/>
</dbReference>
<dbReference type="SUPFAM" id="SSF52777">
    <property type="entry name" value="CoA-dependent acyltransferases"/>
    <property type="match status" value="1"/>
</dbReference>
<feature type="region of interest" description="Disordered" evidence="2">
    <location>
        <begin position="1"/>
        <end position="23"/>
    </location>
</feature>
<organism evidence="3 4">
    <name type="scientific">Momordica charantia</name>
    <name type="common">Bitter gourd</name>
    <name type="synonym">Balsam pear</name>
    <dbReference type="NCBI Taxonomy" id="3673"/>
    <lineage>
        <taxon>Eukaryota</taxon>
        <taxon>Viridiplantae</taxon>
        <taxon>Streptophyta</taxon>
        <taxon>Embryophyta</taxon>
        <taxon>Tracheophyta</taxon>
        <taxon>Spermatophyta</taxon>
        <taxon>Magnoliopsida</taxon>
        <taxon>eudicotyledons</taxon>
        <taxon>Gunneridae</taxon>
        <taxon>Pentapetalae</taxon>
        <taxon>rosids</taxon>
        <taxon>fabids</taxon>
        <taxon>Cucurbitales</taxon>
        <taxon>Cucurbitaceae</taxon>
        <taxon>Momordiceae</taxon>
        <taxon>Momordica</taxon>
    </lineage>
</organism>
<name>A0A6J1DQ54_MOMCH</name>
<gene>
    <name evidence="4" type="primary">LOC111023192</name>
</gene>
<evidence type="ECO:0000256" key="2">
    <source>
        <dbReference type="SAM" id="MobiDB-lite"/>
    </source>
</evidence>
<feature type="compositionally biased region" description="Polar residues" evidence="2">
    <location>
        <begin position="1"/>
        <end position="10"/>
    </location>
</feature>